<dbReference type="Proteomes" id="UP000077349">
    <property type="component" value="Unassembled WGS sequence"/>
</dbReference>
<comment type="similarity">
    <text evidence="1">Belongs to the sigma-70 factor family. ECF subfamily.</text>
</comment>
<comment type="caution">
    <text evidence="7">The sequence shown here is derived from an EMBL/GenBank/DDBJ whole genome shotgun (WGS) entry which is preliminary data.</text>
</comment>
<dbReference type="PANTHER" id="PTHR43133:SF63">
    <property type="entry name" value="RNA POLYMERASE SIGMA FACTOR FECI-RELATED"/>
    <property type="match status" value="1"/>
</dbReference>
<feature type="domain" description="RNA polymerase sigma factor 70 region 4 type 2" evidence="6">
    <location>
        <begin position="109"/>
        <end position="159"/>
    </location>
</feature>
<dbReference type="GO" id="GO:0016987">
    <property type="term" value="F:sigma factor activity"/>
    <property type="evidence" value="ECO:0007669"/>
    <property type="project" value="UniProtKB-KW"/>
</dbReference>
<dbReference type="STRING" id="178901.AmDm5_1421"/>
<dbReference type="GO" id="GO:0003677">
    <property type="term" value="F:DNA binding"/>
    <property type="evidence" value="ECO:0007669"/>
    <property type="project" value="InterPro"/>
</dbReference>
<keyword evidence="2" id="KW-0805">Transcription regulation</keyword>
<dbReference type="InterPro" id="IPR039425">
    <property type="entry name" value="RNA_pol_sigma-70-like"/>
</dbReference>
<dbReference type="InterPro" id="IPR036388">
    <property type="entry name" value="WH-like_DNA-bd_sf"/>
</dbReference>
<evidence type="ECO:0000256" key="2">
    <source>
        <dbReference type="ARBA" id="ARBA00023015"/>
    </source>
</evidence>
<dbReference type="Pfam" id="PF08281">
    <property type="entry name" value="Sigma70_r4_2"/>
    <property type="match status" value="1"/>
</dbReference>
<dbReference type="PANTHER" id="PTHR43133">
    <property type="entry name" value="RNA POLYMERASE ECF-TYPE SIGMA FACTO"/>
    <property type="match status" value="1"/>
</dbReference>
<evidence type="ECO:0000259" key="5">
    <source>
        <dbReference type="Pfam" id="PF04542"/>
    </source>
</evidence>
<evidence type="ECO:0000313" key="9">
    <source>
        <dbReference type="Proteomes" id="UP000077349"/>
    </source>
</evidence>
<dbReference type="InterPro" id="IPR013249">
    <property type="entry name" value="RNA_pol_sigma70_r4_t2"/>
</dbReference>
<dbReference type="InterPro" id="IPR014284">
    <property type="entry name" value="RNA_pol_sigma-70_dom"/>
</dbReference>
<dbReference type="GO" id="GO:0006352">
    <property type="term" value="P:DNA-templated transcription initiation"/>
    <property type="evidence" value="ECO:0007669"/>
    <property type="project" value="InterPro"/>
</dbReference>
<name>A0A177G773_9PROT</name>
<organism evidence="7 9">
    <name type="scientific">Acetobacter malorum</name>
    <dbReference type="NCBI Taxonomy" id="178901"/>
    <lineage>
        <taxon>Bacteria</taxon>
        <taxon>Pseudomonadati</taxon>
        <taxon>Pseudomonadota</taxon>
        <taxon>Alphaproteobacteria</taxon>
        <taxon>Acetobacterales</taxon>
        <taxon>Acetobacteraceae</taxon>
        <taxon>Acetobacter</taxon>
    </lineage>
</organism>
<evidence type="ECO:0000256" key="1">
    <source>
        <dbReference type="ARBA" id="ARBA00010641"/>
    </source>
</evidence>
<dbReference type="SUPFAM" id="SSF88659">
    <property type="entry name" value="Sigma3 and sigma4 domains of RNA polymerase sigma factors"/>
    <property type="match status" value="1"/>
</dbReference>
<dbReference type="InterPro" id="IPR013325">
    <property type="entry name" value="RNA_pol_sigma_r2"/>
</dbReference>
<dbReference type="InterPro" id="IPR013324">
    <property type="entry name" value="RNA_pol_sigma_r3/r4-like"/>
</dbReference>
<evidence type="ECO:0000256" key="3">
    <source>
        <dbReference type="ARBA" id="ARBA00023082"/>
    </source>
</evidence>
<dbReference type="Gene3D" id="1.10.10.10">
    <property type="entry name" value="Winged helix-like DNA-binding domain superfamily/Winged helix DNA-binding domain"/>
    <property type="match status" value="1"/>
</dbReference>
<dbReference type="AlphaFoldDB" id="A0A177G773"/>
<reference evidence="7 9" key="1">
    <citation type="submission" date="2016-03" db="EMBL/GenBank/DDBJ databases">
        <title>Draft genome sequence of Acetobacter malorum CECT 7742, a strain isolated from strawberry vinegar.</title>
        <authorList>
            <person name="Sainz F."/>
            <person name="Mas A."/>
            <person name="Torija M.J."/>
        </authorList>
    </citation>
    <scope>NUCLEOTIDE SEQUENCE [LARGE SCALE GENOMIC DNA]</scope>
    <source>
        <strain evidence="7 9">CECT 7742</strain>
    </source>
</reference>
<feature type="domain" description="RNA polymerase sigma-70 region 2" evidence="5">
    <location>
        <begin position="10"/>
        <end position="74"/>
    </location>
</feature>
<accession>A0A177G773</accession>
<proteinExistence type="inferred from homology"/>
<dbReference type="SUPFAM" id="SSF88946">
    <property type="entry name" value="Sigma2 domain of RNA polymerase sigma factors"/>
    <property type="match status" value="1"/>
</dbReference>
<dbReference type="EMBL" id="LVHD01000012">
    <property type="protein sequence ID" value="OAG77500.1"/>
    <property type="molecule type" value="Genomic_DNA"/>
</dbReference>
<dbReference type="PATRIC" id="fig|178901.16.peg.1325"/>
<dbReference type="Gene3D" id="1.10.1740.10">
    <property type="match status" value="1"/>
</dbReference>
<dbReference type="eggNOG" id="COG1595">
    <property type="taxonomic scope" value="Bacteria"/>
</dbReference>
<dbReference type="EMBL" id="LVHD01000096">
    <property type="protein sequence ID" value="OAG75215.1"/>
    <property type="molecule type" value="Genomic_DNA"/>
</dbReference>
<keyword evidence="3" id="KW-0731">Sigma factor</keyword>
<gene>
    <name evidence="8" type="ORF">Amal_01258</name>
    <name evidence="7" type="ORF">Amal_03614</name>
</gene>
<dbReference type="Pfam" id="PF04542">
    <property type="entry name" value="Sigma70_r2"/>
    <property type="match status" value="1"/>
</dbReference>
<sequence length="168" mass="19417">MSTRKLSLRLYQEHRKAFLVYANRLTGNHAQAEDLVQEAWVLFEQQNKIEISAPVHYFKTIMRNLFRFSYRRQKLEKTRDTDFDNASRMIADLAPSPEQVADARWQVSKLLDQIEAMPPRQTAAIKMYYFEGLKLREIAAELNISVSFAQSLIADGIEACTNTRATGE</sequence>
<dbReference type="InterPro" id="IPR007627">
    <property type="entry name" value="RNA_pol_sigma70_r2"/>
</dbReference>
<evidence type="ECO:0000256" key="4">
    <source>
        <dbReference type="ARBA" id="ARBA00023163"/>
    </source>
</evidence>
<evidence type="ECO:0000259" key="6">
    <source>
        <dbReference type="Pfam" id="PF08281"/>
    </source>
</evidence>
<evidence type="ECO:0000313" key="8">
    <source>
        <dbReference type="EMBL" id="OAG77500.1"/>
    </source>
</evidence>
<keyword evidence="4" id="KW-0804">Transcription</keyword>
<evidence type="ECO:0000313" key="7">
    <source>
        <dbReference type="EMBL" id="OAG75215.1"/>
    </source>
</evidence>
<protein>
    <submittedName>
        <fullName evidence="7">RNA polymerase sigma-70 family protein</fullName>
    </submittedName>
</protein>
<dbReference type="NCBIfam" id="TIGR02937">
    <property type="entry name" value="sigma70-ECF"/>
    <property type="match status" value="1"/>
</dbReference>